<dbReference type="InterPro" id="IPR032675">
    <property type="entry name" value="LRR_dom_sf"/>
</dbReference>
<evidence type="ECO:0000259" key="7">
    <source>
        <dbReference type="Pfam" id="PF23559"/>
    </source>
</evidence>
<dbReference type="SUPFAM" id="SSF52058">
    <property type="entry name" value="L domain-like"/>
    <property type="match status" value="1"/>
</dbReference>
<keyword evidence="1" id="KW-0677">Repeat</keyword>
<dbReference type="InterPro" id="IPR002182">
    <property type="entry name" value="NB-ARC"/>
</dbReference>
<keyword evidence="3" id="KW-0611">Plant defense</keyword>
<dbReference type="FunFam" id="1.10.10.10:FF:000322">
    <property type="entry name" value="Probable disease resistance protein At1g63360"/>
    <property type="match status" value="1"/>
</dbReference>
<dbReference type="Gene3D" id="3.40.50.300">
    <property type="entry name" value="P-loop containing nucleotide triphosphate hydrolases"/>
    <property type="match status" value="1"/>
</dbReference>
<dbReference type="PRINTS" id="PR00364">
    <property type="entry name" value="DISEASERSIST"/>
</dbReference>
<feature type="domain" description="Disease resistance R13L4/SHOC-2-like LRR" evidence="8">
    <location>
        <begin position="540"/>
        <end position="764"/>
    </location>
</feature>
<dbReference type="InterPro" id="IPR042197">
    <property type="entry name" value="Apaf_helical"/>
</dbReference>
<dbReference type="GO" id="GO:0006952">
    <property type="term" value="P:defense response"/>
    <property type="evidence" value="ECO:0007669"/>
    <property type="project" value="UniProtKB-KW"/>
</dbReference>
<evidence type="ECO:0000256" key="1">
    <source>
        <dbReference type="ARBA" id="ARBA00022737"/>
    </source>
</evidence>
<dbReference type="InterPro" id="IPR041118">
    <property type="entry name" value="Rx_N"/>
</dbReference>
<dbReference type="PANTHER" id="PTHR36766">
    <property type="entry name" value="PLANT BROAD-SPECTRUM MILDEW RESISTANCE PROTEIN RPW8"/>
    <property type="match status" value="1"/>
</dbReference>
<dbReference type="InterPro" id="IPR036388">
    <property type="entry name" value="WH-like_DNA-bd_sf"/>
</dbReference>
<feature type="domain" description="Disease resistance protein winged helix" evidence="7">
    <location>
        <begin position="425"/>
        <end position="497"/>
    </location>
</feature>
<proteinExistence type="predicted"/>
<gene>
    <name evidence="9" type="ORF">FSB_LOCUS51104</name>
</gene>
<evidence type="ECO:0000256" key="3">
    <source>
        <dbReference type="ARBA" id="ARBA00022821"/>
    </source>
</evidence>
<evidence type="ECO:0000259" key="8">
    <source>
        <dbReference type="Pfam" id="PF23598"/>
    </source>
</evidence>
<feature type="domain" description="NB-ARC" evidence="5">
    <location>
        <begin position="171"/>
        <end position="344"/>
    </location>
</feature>
<dbReference type="Gene3D" id="1.10.8.430">
    <property type="entry name" value="Helical domain of apoptotic protease-activating factors"/>
    <property type="match status" value="1"/>
</dbReference>
<evidence type="ECO:0000256" key="2">
    <source>
        <dbReference type="ARBA" id="ARBA00022741"/>
    </source>
</evidence>
<organism evidence="9">
    <name type="scientific">Fagus sylvatica</name>
    <name type="common">Beechnut</name>
    <dbReference type="NCBI Taxonomy" id="28930"/>
    <lineage>
        <taxon>Eukaryota</taxon>
        <taxon>Viridiplantae</taxon>
        <taxon>Streptophyta</taxon>
        <taxon>Embryophyta</taxon>
        <taxon>Tracheophyta</taxon>
        <taxon>Spermatophyta</taxon>
        <taxon>Magnoliopsida</taxon>
        <taxon>eudicotyledons</taxon>
        <taxon>Gunneridae</taxon>
        <taxon>Pentapetalae</taxon>
        <taxon>rosids</taxon>
        <taxon>fabids</taxon>
        <taxon>Fagales</taxon>
        <taxon>Fagaceae</taxon>
        <taxon>Fagus</taxon>
    </lineage>
</organism>
<dbReference type="AlphaFoldDB" id="A0A2N9IEL8"/>
<dbReference type="Gene3D" id="1.10.10.10">
    <property type="entry name" value="Winged helix-like DNA-binding domain superfamily/Winged helix DNA-binding domain"/>
    <property type="match status" value="1"/>
</dbReference>
<dbReference type="GO" id="GO:0005524">
    <property type="term" value="F:ATP binding"/>
    <property type="evidence" value="ECO:0007669"/>
    <property type="project" value="UniProtKB-KW"/>
</dbReference>
<evidence type="ECO:0000256" key="4">
    <source>
        <dbReference type="ARBA" id="ARBA00022840"/>
    </source>
</evidence>
<dbReference type="FunFam" id="3.40.50.300:FF:001091">
    <property type="entry name" value="Probable disease resistance protein At1g61300"/>
    <property type="match status" value="1"/>
</dbReference>
<dbReference type="Pfam" id="PF23559">
    <property type="entry name" value="WHD_DRP"/>
    <property type="match status" value="1"/>
</dbReference>
<evidence type="ECO:0000313" key="9">
    <source>
        <dbReference type="EMBL" id="SPD23222.1"/>
    </source>
</evidence>
<dbReference type="GO" id="GO:0043531">
    <property type="term" value="F:ADP binding"/>
    <property type="evidence" value="ECO:0007669"/>
    <property type="project" value="InterPro"/>
</dbReference>
<dbReference type="SUPFAM" id="SSF52833">
    <property type="entry name" value="Thioredoxin-like"/>
    <property type="match status" value="1"/>
</dbReference>
<keyword evidence="4" id="KW-0067">ATP-binding</keyword>
<reference evidence="9" key="1">
    <citation type="submission" date="2018-02" db="EMBL/GenBank/DDBJ databases">
        <authorList>
            <person name="Cohen D.B."/>
            <person name="Kent A.D."/>
        </authorList>
    </citation>
    <scope>NUCLEOTIDE SEQUENCE</scope>
</reference>
<feature type="domain" description="Disease resistance N-terminal" evidence="6">
    <location>
        <begin position="12"/>
        <end position="97"/>
    </location>
</feature>
<dbReference type="PANTHER" id="PTHR36766:SF61">
    <property type="entry name" value="NB-ARC DOMAIN DISEASE RESISTANCE PROTEIN"/>
    <property type="match status" value="1"/>
</dbReference>
<dbReference type="Gene3D" id="3.80.10.10">
    <property type="entry name" value="Ribonuclease Inhibitor"/>
    <property type="match status" value="3"/>
</dbReference>
<evidence type="ECO:0000259" key="6">
    <source>
        <dbReference type="Pfam" id="PF18052"/>
    </source>
</evidence>
<protein>
    <submittedName>
        <fullName evidence="9">Uncharacterized protein</fullName>
    </submittedName>
</protein>
<dbReference type="SUPFAM" id="SSF52540">
    <property type="entry name" value="P-loop containing nucleoside triphosphate hydrolases"/>
    <property type="match status" value="1"/>
</dbReference>
<dbReference type="InterPro" id="IPR027417">
    <property type="entry name" value="P-loop_NTPase"/>
</dbReference>
<evidence type="ECO:0000259" key="5">
    <source>
        <dbReference type="Pfam" id="PF00931"/>
    </source>
</evidence>
<dbReference type="Gene3D" id="1.20.5.4130">
    <property type="match status" value="1"/>
</dbReference>
<dbReference type="InterPro" id="IPR058922">
    <property type="entry name" value="WHD_DRP"/>
</dbReference>
<name>A0A2N9IEL8_FAGSY</name>
<dbReference type="GO" id="GO:0051707">
    <property type="term" value="P:response to other organism"/>
    <property type="evidence" value="ECO:0007669"/>
    <property type="project" value="UniProtKB-ARBA"/>
</dbReference>
<dbReference type="Pfam" id="PF00931">
    <property type="entry name" value="NB-ARC"/>
    <property type="match status" value="1"/>
</dbReference>
<sequence length="1022" mass="116378">MAVIAHGIAVKVLEQLGSRFFQELSSALGVGSELKRLKHTVIAIEAVFLDAEEKQASNHSLRIWLGDLKDVLKDAENVLDEFQCRALQNEVMKRYGSTSKKVRYFFSGSNPLVFHFEMAHKIKNIRKRLDEIAVLKDQFNLVQGLEDRKTTMHRRDMTHSFFNPSDVIGRDDDKKKIMDLLMQEDAGRNVSVIPIVGIGGLGKTTIAKLVYRDEEVVSHFQLRMWVCVSDDFDVAKSMTEILKSAKVTIDKKMSVDALQEKLRDCLTNKTFLLVLDDVWNEDRNKWIELEVLLRGADGCNGSKIIVTTRNESVANIMGTTPTYKLYGLSQEECLSLFVKLAFKEGEEIQHPNLLEIGKEIVRKCKGVPLAVRTLAGLLYSKVDEKEWKHVIWNLEQKEGGILPALQLSYNQLPFHLKQCFAYCSVFPKDYQFSNIGLIQFWMAHGILQSPVNENQELEDVGDLYIKELLSRSFFQDVDVKDIFQYTFKMHDLIHDLALSIAKDECSGVTKQSSVAAKVCHLSISDNGQEVTTQLVKLSKVRTVIFETEQPVSLVEACISRFKYLRALNFKKSSFEELPSSIGTLIHLRFLNLESNDEIKRLPDSICKLHNLQTLRLNECVNLERLPKGIRNLISLRCLTVTTEHTSLVENGEGCLNSLRFLDIADCKHLKCLFEGMDGRLPYLRTLVVGQCPSLTSLSLSTKHLTALEVLLIGDCEELSLTEGEYNENLKLSLRRLEIANLPKLEVLPQWLQGSANTLQHLDIEDCHNFTALPEWLPHLKSLQKLRIADCPKLSSLPEGMQALTALRELEIYHCEELILTEEEDNQNLKLSLRFLKIDNLPKLEVLPQWLQGSANTLQHLKIKNCQNFTDLPEWLPSLKSLQKLWIIACPKLSSLPERMQDLTAIRELKIEECPELSRRCRKEDGPKIAHEPVVELDEVYGSSSETDDDISVKTPEDDEENVHFVEIDIEEDPEIAEAAGIMGTPCVFLFSVFPSLDSNACYLGLCRVKMKREYKEFIEENK</sequence>
<dbReference type="InterPro" id="IPR036249">
    <property type="entry name" value="Thioredoxin-like_sf"/>
</dbReference>
<dbReference type="InterPro" id="IPR055414">
    <property type="entry name" value="LRR_R13L4/SHOC2-like"/>
</dbReference>
<keyword evidence="2" id="KW-0547">Nucleotide-binding</keyword>
<dbReference type="Pfam" id="PF18052">
    <property type="entry name" value="Rx_N"/>
    <property type="match status" value="1"/>
</dbReference>
<dbReference type="Pfam" id="PF23598">
    <property type="entry name" value="LRR_14"/>
    <property type="match status" value="1"/>
</dbReference>
<accession>A0A2N9IEL8</accession>
<dbReference type="EMBL" id="OIVN01005591">
    <property type="protein sequence ID" value="SPD23222.1"/>
    <property type="molecule type" value="Genomic_DNA"/>
</dbReference>